<evidence type="ECO:0000256" key="1">
    <source>
        <dbReference type="SAM" id="SignalP"/>
    </source>
</evidence>
<protein>
    <recommendedName>
        <fullName evidence="4">Secreted protein</fullName>
    </recommendedName>
</protein>
<organism evidence="2 3">
    <name type="scientific">Colletotrichum phormii</name>
    <dbReference type="NCBI Taxonomy" id="359342"/>
    <lineage>
        <taxon>Eukaryota</taxon>
        <taxon>Fungi</taxon>
        <taxon>Dikarya</taxon>
        <taxon>Ascomycota</taxon>
        <taxon>Pezizomycotina</taxon>
        <taxon>Sordariomycetes</taxon>
        <taxon>Hypocreomycetidae</taxon>
        <taxon>Glomerellales</taxon>
        <taxon>Glomerellaceae</taxon>
        <taxon>Colletotrichum</taxon>
        <taxon>Colletotrichum acutatum species complex</taxon>
    </lineage>
</organism>
<dbReference type="GeneID" id="85466553"/>
<evidence type="ECO:0008006" key="4">
    <source>
        <dbReference type="Google" id="ProtNLM"/>
    </source>
</evidence>
<evidence type="ECO:0000313" key="3">
    <source>
        <dbReference type="Proteomes" id="UP001243989"/>
    </source>
</evidence>
<proteinExistence type="predicted"/>
<evidence type="ECO:0000313" key="2">
    <source>
        <dbReference type="EMBL" id="KAK1641108.1"/>
    </source>
</evidence>
<keyword evidence="1" id="KW-0732">Signal</keyword>
<accession>A0AAJ0EJ54</accession>
<reference evidence="2" key="1">
    <citation type="submission" date="2021-06" db="EMBL/GenBank/DDBJ databases">
        <title>Comparative genomics, transcriptomics and evolutionary studies reveal genomic signatures of adaptation to plant cell wall in hemibiotrophic fungi.</title>
        <authorList>
            <consortium name="DOE Joint Genome Institute"/>
            <person name="Baroncelli R."/>
            <person name="Diaz J.F."/>
            <person name="Benocci T."/>
            <person name="Peng M."/>
            <person name="Battaglia E."/>
            <person name="Haridas S."/>
            <person name="Andreopoulos W."/>
            <person name="Labutti K."/>
            <person name="Pangilinan J."/>
            <person name="Floch G.L."/>
            <person name="Makela M.R."/>
            <person name="Henrissat B."/>
            <person name="Grigoriev I.V."/>
            <person name="Crouch J.A."/>
            <person name="De Vries R.P."/>
            <person name="Sukno S.A."/>
            <person name="Thon M.R."/>
        </authorList>
    </citation>
    <scope>NUCLEOTIDE SEQUENCE</scope>
    <source>
        <strain evidence="2">CBS 102054</strain>
    </source>
</reference>
<comment type="caution">
    <text evidence="2">The sequence shown here is derived from an EMBL/GenBank/DDBJ whole genome shotgun (WGS) entry which is preliminary data.</text>
</comment>
<name>A0AAJ0EJ54_9PEZI</name>
<feature type="signal peptide" evidence="1">
    <location>
        <begin position="1"/>
        <end position="18"/>
    </location>
</feature>
<gene>
    <name evidence="2" type="ORF">BDP81DRAFT_127514</name>
</gene>
<dbReference type="EMBL" id="JAHMHQ010000003">
    <property type="protein sequence ID" value="KAK1641108.1"/>
    <property type="molecule type" value="Genomic_DNA"/>
</dbReference>
<dbReference type="AlphaFoldDB" id="A0AAJ0EJ54"/>
<feature type="chain" id="PRO_5042542195" description="Secreted protein" evidence="1">
    <location>
        <begin position="19"/>
        <end position="135"/>
    </location>
</feature>
<dbReference type="RefSeq" id="XP_060449715.1">
    <property type="nucleotide sequence ID" value="XM_060581691.1"/>
</dbReference>
<sequence length="135" mass="14370">MRIVLLGALCALLPKSHIYSEAAVVGRIIRTGTDEHDLIFDLWEETASMVRRRFLESCFGSSGHLSEGARHWGITVHGTGGGGGGGCESFCLGASFGKGACLDFLSSTYLRIHVGVSWALGTRGLKSPFQPCCPP</sequence>
<dbReference type="Proteomes" id="UP001243989">
    <property type="component" value="Unassembled WGS sequence"/>
</dbReference>
<keyword evidence="3" id="KW-1185">Reference proteome</keyword>